<keyword evidence="4" id="KW-1185">Reference proteome</keyword>
<evidence type="ECO:0000313" key="4">
    <source>
        <dbReference type="Proteomes" id="UP000308697"/>
    </source>
</evidence>
<feature type="region of interest" description="Disordered" evidence="1">
    <location>
        <begin position="1"/>
        <end position="22"/>
    </location>
</feature>
<feature type="compositionally biased region" description="Polar residues" evidence="1">
    <location>
        <begin position="96"/>
        <end position="106"/>
    </location>
</feature>
<dbReference type="AlphaFoldDB" id="A0A4U0NJN1"/>
<dbReference type="EMBL" id="SUMB01000004">
    <property type="protein sequence ID" value="TJZ54410.1"/>
    <property type="molecule type" value="Genomic_DNA"/>
</dbReference>
<organism evidence="3 4">
    <name type="scientific">Streptomyces piniterrae</name>
    <dbReference type="NCBI Taxonomy" id="2571125"/>
    <lineage>
        <taxon>Bacteria</taxon>
        <taxon>Bacillati</taxon>
        <taxon>Actinomycetota</taxon>
        <taxon>Actinomycetes</taxon>
        <taxon>Kitasatosporales</taxon>
        <taxon>Streptomycetaceae</taxon>
        <taxon>Streptomyces</taxon>
    </lineage>
</organism>
<dbReference type="Pfam" id="PF03724">
    <property type="entry name" value="META"/>
    <property type="match status" value="1"/>
</dbReference>
<dbReference type="InterPro" id="IPR005184">
    <property type="entry name" value="DUF306_Meta_HslJ"/>
</dbReference>
<dbReference type="Gene3D" id="2.40.128.270">
    <property type="match status" value="1"/>
</dbReference>
<dbReference type="OrthoDB" id="4733425at2"/>
<sequence>MAAGGGSGAAAPFRRDGRNPAPLISVPGQALCAGSLGTRNPTDAVPANRNRNSADFPHVLTGMQLFHRRPAFLVAALATLLTLSACAAAPAEDEGTNGNPSAHPTASASAAKKKPGGVGGLLSGGLWKIQGIVVDKKELPAARISRPWVEFHGDGTASGNYGCTPFRVKADMRATALTVGDSIDTSDTASPSRPASPSPSASGSPDKPVPCDPQDASAEQELTKFEKQLKNLFTGPLTISRAPDPWKDGRTMLDLKNRRGDSITVVQLRSEGFFRTRWKLDALTYYDSRHNPFPDDAEVYYDFHANGAVSGKLGCNDFTGRADFSGPQVTFHDAFLTTHRTCSPENVEGETHLIREMNRSLTYSYAVLDGGDSLSLSEDIDSNLASGLEFRDPAKR</sequence>
<dbReference type="PANTHER" id="PTHR35535:SF2">
    <property type="entry name" value="DUF306 DOMAIN-CONTAINING PROTEIN"/>
    <property type="match status" value="1"/>
</dbReference>
<dbReference type="PANTHER" id="PTHR35535">
    <property type="entry name" value="HEAT SHOCK PROTEIN HSLJ"/>
    <property type="match status" value="1"/>
</dbReference>
<dbReference type="Proteomes" id="UP000308697">
    <property type="component" value="Unassembled WGS sequence"/>
</dbReference>
<dbReference type="InterPro" id="IPR053147">
    <property type="entry name" value="Hsp_HslJ-like"/>
</dbReference>
<evidence type="ECO:0000313" key="3">
    <source>
        <dbReference type="EMBL" id="TJZ54410.1"/>
    </source>
</evidence>
<feature type="region of interest" description="Disordered" evidence="1">
    <location>
        <begin position="91"/>
        <end position="115"/>
    </location>
</feature>
<name>A0A4U0NJN1_9ACTN</name>
<proteinExistence type="predicted"/>
<reference evidence="3 4" key="1">
    <citation type="submission" date="2019-04" db="EMBL/GenBank/DDBJ databases">
        <title>Streptomyces piniterrae sp. nov., a heliquinomycin-producing actinomycete isolated from rhizosphere soil of Pinus yunnanensis.</title>
        <authorList>
            <person name="Zhuang X."/>
            <person name="Zhao J."/>
        </authorList>
    </citation>
    <scope>NUCLEOTIDE SEQUENCE [LARGE SCALE GENOMIC DNA]</scope>
    <source>
        <strain evidence="4">jys28</strain>
    </source>
</reference>
<feature type="domain" description="DUF306" evidence="2">
    <location>
        <begin position="275"/>
        <end position="365"/>
    </location>
</feature>
<gene>
    <name evidence="3" type="ORF">FCH28_14850</name>
</gene>
<comment type="caution">
    <text evidence="3">The sequence shown here is derived from an EMBL/GenBank/DDBJ whole genome shotgun (WGS) entry which is preliminary data.</text>
</comment>
<feature type="compositionally biased region" description="Low complexity" evidence="1">
    <location>
        <begin position="189"/>
        <end position="205"/>
    </location>
</feature>
<feature type="region of interest" description="Disordered" evidence="1">
    <location>
        <begin position="180"/>
        <end position="217"/>
    </location>
</feature>
<accession>A0A4U0NJN1</accession>
<dbReference type="InterPro" id="IPR038670">
    <property type="entry name" value="HslJ-like_sf"/>
</dbReference>
<protein>
    <submittedName>
        <fullName evidence="3">META domain-containing protein</fullName>
    </submittedName>
</protein>
<evidence type="ECO:0000259" key="2">
    <source>
        <dbReference type="Pfam" id="PF03724"/>
    </source>
</evidence>
<evidence type="ECO:0000256" key="1">
    <source>
        <dbReference type="SAM" id="MobiDB-lite"/>
    </source>
</evidence>
<dbReference type="RefSeq" id="WP_136740335.1">
    <property type="nucleotide sequence ID" value="NZ_SUMB01000004.1"/>
</dbReference>